<dbReference type="SUPFAM" id="SSF51905">
    <property type="entry name" value="FAD/NAD(P)-binding domain"/>
    <property type="match status" value="1"/>
</dbReference>
<organism evidence="3">
    <name type="scientific">marine sediment metagenome</name>
    <dbReference type="NCBI Taxonomy" id="412755"/>
    <lineage>
        <taxon>unclassified sequences</taxon>
        <taxon>metagenomes</taxon>
        <taxon>ecological metagenomes</taxon>
    </lineage>
</organism>
<evidence type="ECO:0000313" key="3">
    <source>
        <dbReference type="EMBL" id="GAF85104.1"/>
    </source>
</evidence>
<dbReference type="InterPro" id="IPR036188">
    <property type="entry name" value="FAD/NAD-bd_sf"/>
</dbReference>
<evidence type="ECO:0000259" key="2">
    <source>
        <dbReference type="Pfam" id="PF01266"/>
    </source>
</evidence>
<dbReference type="Gene3D" id="3.30.9.10">
    <property type="entry name" value="D-Amino Acid Oxidase, subunit A, domain 2"/>
    <property type="match status" value="1"/>
</dbReference>
<feature type="domain" description="FAD dependent oxidoreductase" evidence="2">
    <location>
        <begin position="32"/>
        <end position="216"/>
    </location>
</feature>
<feature type="non-terminal residue" evidence="3">
    <location>
        <position position="220"/>
    </location>
</feature>
<dbReference type="InterPro" id="IPR006076">
    <property type="entry name" value="FAD-dep_OxRdtase"/>
</dbReference>
<dbReference type="PANTHER" id="PTHR13847">
    <property type="entry name" value="SARCOSINE DEHYDROGENASE-RELATED"/>
    <property type="match status" value="1"/>
</dbReference>
<gene>
    <name evidence="3" type="ORF">S01H1_02199</name>
</gene>
<dbReference type="Gene3D" id="3.50.50.60">
    <property type="entry name" value="FAD/NAD(P)-binding domain"/>
    <property type="match status" value="1"/>
</dbReference>
<feature type="region of interest" description="Disordered" evidence="1">
    <location>
        <begin position="1"/>
        <end position="22"/>
    </location>
</feature>
<dbReference type="PANTHER" id="PTHR13847:SF281">
    <property type="entry name" value="FAD DEPENDENT OXIDOREDUCTASE DOMAIN-CONTAINING PROTEIN"/>
    <property type="match status" value="1"/>
</dbReference>
<evidence type="ECO:0000256" key="1">
    <source>
        <dbReference type="SAM" id="MobiDB-lite"/>
    </source>
</evidence>
<sequence length="220" mass="23983">MTDQEPMGDWLEAQDTTPYQPNPALESDIRADVAIVGGGYTGLSTAYCLRRSDPSLRVVVLESNFVGYGASGRNGGCLKTQLGMGPSSLVRRLGLEGARVAHRFMVRAVDHVGQLIKEHGIDCEYRDSGLLAVACNPAQVKRVQAEMRLAHQLGMEEVRWLDAEELRSEVNSPLFLAGVEERCGVLNPLKFVRGMKDMAESAGAEIYEGSPVEALHTQPK</sequence>
<protein>
    <recommendedName>
        <fullName evidence="2">FAD dependent oxidoreductase domain-containing protein</fullName>
    </recommendedName>
</protein>
<dbReference type="GO" id="GO:0005737">
    <property type="term" value="C:cytoplasm"/>
    <property type="evidence" value="ECO:0007669"/>
    <property type="project" value="TreeGrafter"/>
</dbReference>
<dbReference type="Pfam" id="PF01266">
    <property type="entry name" value="DAO"/>
    <property type="match status" value="1"/>
</dbReference>
<comment type="caution">
    <text evidence="3">The sequence shown here is derived from an EMBL/GenBank/DDBJ whole genome shotgun (WGS) entry which is preliminary data.</text>
</comment>
<proteinExistence type="predicted"/>
<accession>X0SVU6</accession>
<dbReference type="EMBL" id="BARS01001034">
    <property type="protein sequence ID" value="GAF85104.1"/>
    <property type="molecule type" value="Genomic_DNA"/>
</dbReference>
<name>X0SVU6_9ZZZZ</name>
<dbReference type="AlphaFoldDB" id="X0SVU6"/>
<reference evidence="3" key="1">
    <citation type="journal article" date="2014" name="Front. Microbiol.">
        <title>High frequency of phylogenetically diverse reductive dehalogenase-homologous genes in deep subseafloor sedimentary metagenomes.</title>
        <authorList>
            <person name="Kawai M."/>
            <person name="Futagami T."/>
            <person name="Toyoda A."/>
            <person name="Takaki Y."/>
            <person name="Nishi S."/>
            <person name="Hori S."/>
            <person name="Arai W."/>
            <person name="Tsubouchi T."/>
            <person name="Morono Y."/>
            <person name="Uchiyama I."/>
            <person name="Ito T."/>
            <person name="Fujiyama A."/>
            <person name="Inagaki F."/>
            <person name="Takami H."/>
        </authorList>
    </citation>
    <scope>NUCLEOTIDE SEQUENCE</scope>
    <source>
        <strain evidence="3">Expedition CK06-06</strain>
    </source>
</reference>